<keyword evidence="1" id="KW-0732">Signal</keyword>
<evidence type="ECO:0000313" key="7">
    <source>
        <dbReference type="WBParaSite" id="PEQ_0000324101-mRNA-1"/>
    </source>
</evidence>
<keyword evidence="4" id="KW-0406">Ion transport</keyword>
<dbReference type="PANTHER" id="PTHR11878">
    <property type="entry name" value="SODIUM/CALCIUM EXCHANGER"/>
    <property type="match status" value="1"/>
</dbReference>
<evidence type="ECO:0000313" key="6">
    <source>
        <dbReference type="Proteomes" id="UP000887564"/>
    </source>
</evidence>
<evidence type="ECO:0000256" key="3">
    <source>
        <dbReference type="ARBA" id="ARBA00022837"/>
    </source>
</evidence>
<dbReference type="SMART" id="SM00237">
    <property type="entry name" value="Calx_beta"/>
    <property type="match status" value="1"/>
</dbReference>
<dbReference type="GO" id="GO:0098703">
    <property type="term" value="P:calcium ion import across plasma membrane"/>
    <property type="evidence" value="ECO:0007669"/>
    <property type="project" value="TreeGrafter"/>
</dbReference>
<keyword evidence="2" id="KW-0677">Repeat</keyword>
<evidence type="ECO:0000256" key="4">
    <source>
        <dbReference type="ARBA" id="ARBA00023065"/>
    </source>
</evidence>
<accession>A0A914RAD7</accession>
<keyword evidence="4" id="KW-0813">Transport</keyword>
<dbReference type="Pfam" id="PF03160">
    <property type="entry name" value="Calx-beta"/>
    <property type="match status" value="1"/>
</dbReference>
<sequence length="138" mass="15582">MEANFCSFDPACYVCLESAGSVNVRVKCDTEEIDVPVEVTVHYRTIADTAQEYSDFVPTEGILKFEEGQKWQEIRIGIVDNDIYEEDEQFMVCLSQVRAYRSGNTVLSYRKKSSLKFSGSGSDLHDPFDGLTRSFSPP</sequence>
<dbReference type="InterPro" id="IPR003644">
    <property type="entry name" value="Calx_beta"/>
</dbReference>
<feature type="domain" description="Calx-beta" evidence="5">
    <location>
        <begin position="2"/>
        <end position="95"/>
    </location>
</feature>
<keyword evidence="3" id="KW-0106">Calcium</keyword>
<dbReference type="AlphaFoldDB" id="A0A914RAD7"/>
<dbReference type="InterPro" id="IPR038081">
    <property type="entry name" value="CalX-like_sf"/>
</dbReference>
<evidence type="ECO:0000259" key="5">
    <source>
        <dbReference type="SMART" id="SM00237"/>
    </source>
</evidence>
<organism evidence="6 7">
    <name type="scientific">Parascaris equorum</name>
    <name type="common">Equine roundworm</name>
    <dbReference type="NCBI Taxonomy" id="6256"/>
    <lineage>
        <taxon>Eukaryota</taxon>
        <taxon>Metazoa</taxon>
        <taxon>Ecdysozoa</taxon>
        <taxon>Nematoda</taxon>
        <taxon>Chromadorea</taxon>
        <taxon>Rhabditida</taxon>
        <taxon>Spirurina</taxon>
        <taxon>Ascaridomorpha</taxon>
        <taxon>Ascaridoidea</taxon>
        <taxon>Ascarididae</taxon>
        <taxon>Parascaris</taxon>
    </lineage>
</organism>
<dbReference type="GO" id="GO:0098794">
    <property type="term" value="C:postsynapse"/>
    <property type="evidence" value="ECO:0007669"/>
    <property type="project" value="TreeGrafter"/>
</dbReference>
<dbReference type="PANTHER" id="PTHR11878:SF75">
    <property type="entry name" value="CALX-BETA DOMAIN-CONTAINING PROTEIN"/>
    <property type="match status" value="1"/>
</dbReference>
<dbReference type="WBParaSite" id="PEQ_0000324101-mRNA-1">
    <property type="protein sequence ID" value="PEQ_0000324101-mRNA-1"/>
    <property type="gene ID" value="PEQ_0000324101"/>
</dbReference>
<dbReference type="GO" id="GO:0005432">
    <property type="term" value="F:calcium:sodium antiporter activity"/>
    <property type="evidence" value="ECO:0007669"/>
    <property type="project" value="TreeGrafter"/>
</dbReference>
<dbReference type="Gene3D" id="2.60.40.2030">
    <property type="match status" value="1"/>
</dbReference>
<evidence type="ECO:0000256" key="1">
    <source>
        <dbReference type="ARBA" id="ARBA00022729"/>
    </source>
</evidence>
<dbReference type="Proteomes" id="UP000887564">
    <property type="component" value="Unplaced"/>
</dbReference>
<dbReference type="GO" id="GO:0007154">
    <property type="term" value="P:cell communication"/>
    <property type="evidence" value="ECO:0007669"/>
    <property type="project" value="InterPro"/>
</dbReference>
<name>A0A914RAD7_PAREQ</name>
<keyword evidence="6" id="KW-1185">Reference proteome</keyword>
<dbReference type="SUPFAM" id="SSF141072">
    <property type="entry name" value="CalX-like"/>
    <property type="match status" value="1"/>
</dbReference>
<dbReference type="GO" id="GO:0030424">
    <property type="term" value="C:axon"/>
    <property type="evidence" value="ECO:0007669"/>
    <property type="project" value="TreeGrafter"/>
</dbReference>
<evidence type="ECO:0000256" key="2">
    <source>
        <dbReference type="ARBA" id="ARBA00022737"/>
    </source>
</evidence>
<reference evidence="7" key="1">
    <citation type="submission" date="2022-11" db="UniProtKB">
        <authorList>
            <consortium name="WormBaseParasite"/>
        </authorList>
    </citation>
    <scope>IDENTIFICATION</scope>
</reference>
<dbReference type="InterPro" id="IPR051171">
    <property type="entry name" value="CaCA"/>
</dbReference>
<proteinExistence type="predicted"/>
<protein>
    <submittedName>
        <fullName evidence="7">Calx-beta domain-containing protein</fullName>
    </submittedName>
</protein>
<dbReference type="GO" id="GO:0042383">
    <property type="term" value="C:sarcolemma"/>
    <property type="evidence" value="ECO:0007669"/>
    <property type="project" value="TreeGrafter"/>
</dbReference>